<dbReference type="RefSeq" id="WP_245758479.1">
    <property type="nucleotide sequence ID" value="NZ_FOVI01000009.1"/>
</dbReference>
<dbReference type="GO" id="GO:0030213">
    <property type="term" value="P:hyaluronan biosynthetic process"/>
    <property type="evidence" value="ECO:0007669"/>
    <property type="project" value="TreeGrafter"/>
</dbReference>
<dbReference type="PANTHER" id="PTHR22913">
    <property type="entry name" value="HYALURONAN SYNTHASE"/>
    <property type="match status" value="1"/>
</dbReference>
<evidence type="ECO:0000256" key="4">
    <source>
        <dbReference type="ARBA" id="ARBA00022679"/>
    </source>
</evidence>
<feature type="transmembrane region" description="Helical" evidence="6">
    <location>
        <begin position="97"/>
        <end position="120"/>
    </location>
</feature>
<feature type="transmembrane region" description="Helical" evidence="6">
    <location>
        <begin position="457"/>
        <end position="477"/>
    </location>
</feature>
<evidence type="ECO:0000256" key="3">
    <source>
        <dbReference type="ARBA" id="ARBA00022676"/>
    </source>
</evidence>
<feature type="transmembrane region" description="Helical" evidence="6">
    <location>
        <begin position="424"/>
        <end position="445"/>
    </location>
</feature>
<sequence length="493" mass="56242">MLTTGNQCLKTKPFLDTPNQQNNSHLTIVRDDTSKQKADRSKFLDQLSLNSLKNKDYFVVAATLFLMVVSVITFINFQPDIEKLHFERMNTWWGASINYIALTLLVLQLSFLTYLIVLYIKYKPVKAVSNEQLPTCTVIVPAYNEGKLVYETLLSLADSDFPAEKLQILSIDDGSKDDTWQWMMKAKAKLGDRLAIYQQPKNMGKRHALYRGFKEGTGDVFVTVDSDSIVKEDTLRNLVSPFAVNEKCGAVAGNVRVLNKEKGLIPKMLNVSFVFSFEFVRSAQSAIGSVLCTPGALAAYRKDAVMNCLEDWMNQTFMGQPSDIGEDRAITNMILKQGLHVLFQKNAYVYTNIPEKYKSLYKMFVRWERSNVRENIMMSKFAFTKFREESTAGSRILLTMQWIKVIMAYPLLLLLLFFVVTHPVLFVCTSLAGIFVFSSIQMFFYAKKYNIAEAFLAYTYSVFYLFTLFWITPYAIITAGRSGWLTRDLPATA</sequence>
<keyword evidence="4" id="KW-0808">Transferase</keyword>
<dbReference type="GO" id="GO:0050501">
    <property type="term" value="F:hyaluronan synthase activity"/>
    <property type="evidence" value="ECO:0007669"/>
    <property type="project" value="TreeGrafter"/>
</dbReference>
<evidence type="ECO:0000256" key="6">
    <source>
        <dbReference type="SAM" id="Phobius"/>
    </source>
</evidence>
<name>A0A1I5BB24_9FLAO</name>
<gene>
    <name evidence="7" type="ORF">SAMN05421741_109136</name>
</gene>
<dbReference type="SUPFAM" id="SSF53448">
    <property type="entry name" value="Nucleotide-diphospho-sugar transferases"/>
    <property type="match status" value="1"/>
</dbReference>
<proteinExistence type="predicted"/>
<protein>
    <submittedName>
        <fullName evidence="7">Hyaluronan synthase</fullName>
    </submittedName>
</protein>
<dbReference type="GO" id="GO:0085029">
    <property type="term" value="P:extracellular matrix assembly"/>
    <property type="evidence" value="ECO:0007669"/>
    <property type="project" value="TreeGrafter"/>
</dbReference>
<keyword evidence="2" id="KW-1003">Cell membrane</keyword>
<keyword evidence="3" id="KW-0328">Glycosyltransferase</keyword>
<evidence type="ECO:0000313" key="8">
    <source>
        <dbReference type="Proteomes" id="UP000199036"/>
    </source>
</evidence>
<dbReference type="Gene3D" id="3.90.550.10">
    <property type="entry name" value="Spore Coat Polysaccharide Biosynthesis Protein SpsA, Chain A"/>
    <property type="match status" value="1"/>
</dbReference>
<feature type="transmembrane region" description="Helical" evidence="6">
    <location>
        <begin position="57"/>
        <end position="77"/>
    </location>
</feature>
<reference evidence="8" key="1">
    <citation type="submission" date="2016-10" db="EMBL/GenBank/DDBJ databases">
        <authorList>
            <person name="Varghese N."/>
            <person name="Submissions S."/>
        </authorList>
    </citation>
    <scope>NUCLEOTIDE SEQUENCE [LARGE SCALE GENOMIC DNA]</scope>
    <source>
        <strain evidence="8">DS-12</strain>
    </source>
</reference>
<dbReference type="AlphaFoldDB" id="A0A1I5BB24"/>
<dbReference type="EMBL" id="FOVI01000009">
    <property type="protein sequence ID" value="SFN71918.1"/>
    <property type="molecule type" value="Genomic_DNA"/>
</dbReference>
<keyword evidence="6" id="KW-1133">Transmembrane helix</keyword>
<dbReference type="GO" id="GO:0005886">
    <property type="term" value="C:plasma membrane"/>
    <property type="evidence" value="ECO:0007669"/>
    <property type="project" value="UniProtKB-SubCell"/>
</dbReference>
<evidence type="ECO:0000313" key="7">
    <source>
        <dbReference type="EMBL" id="SFN71918.1"/>
    </source>
</evidence>
<evidence type="ECO:0000256" key="5">
    <source>
        <dbReference type="ARBA" id="ARBA00023136"/>
    </source>
</evidence>
<dbReference type="STRING" id="913024.SAMN05421741_109136"/>
<accession>A0A1I5BB24</accession>
<dbReference type="Pfam" id="PF13641">
    <property type="entry name" value="Glyco_tranf_2_3"/>
    <property type="match status" value="1"/>
</dbReference>
<dbReference type="Proteomes" id="UP000199036">
    <property type="component" value="Unassembled WGS sequence"/>
</dbReference>
<comment type="subcellular location">
    <subcellularLocation>
        <location evidence="1">Cell membrane</location>
    </subcellularLocation>
</comment>
<keyword evidence="8" id="KW-1185">Reference proteome</keyword>
<keyword evidence="5 6" id="KW-0472">Membrane</keyword>
<dbReference type="InterPro" id="IPR029044">
    <property type="entry name" value="Nucleotide-diphossugar_trans"/>
</dbReference>
<evidence type="ECO:0000256" key="1">
    <source>
        <dbReference type="ARBA" id="ARBA00004236"/>
    </source>
</evidence>
<organism evidence="7 8">
    <name type="scientific">Paenimyroides ummariense</name>
    <dbReference type="NCBI Taxonomy" id="913024"/>
    <lineage>
        <taxon>Bacteria</taxon>
        <taxon>Pseudomonadati</taxon>
        <taxon>Bacteroidota</taxon>
        <taxon>Flavobacteriia</taxon>
        <taxon>Flavobacteriales</taxon>
        <taxon>Flavobacteriaceae</taxon>
        <taxon>Paenimyroides</taxon>
    </lineage>
</organism>
<keyword evidence="6" id="KW-0812">Transmembrane</keyword>
<dbReference type="PANTHER" id="PTHR22913:SF12">
    <property type="entry name" value="MANNURONAN SYNTHASE"/>
    <property type="match status" value="1"/>
</dbReference>
<evidence type="ECO:0000256" key="2">
    <source>
        <dbReference type="ARBA" id="ARBA00022475"/>
    </source>
</evidence>